<protein>
    <submittedName>
        <fullName evidence="2">Uncharacterized protein</fullName>
    </submittedName>
</protein>
<feature type="region of interest" description="Disordered" evidence="1">
    <location>
        <begin position="49"/>
        <end position="72"/>
    </location>
</feature>
<evidence type="ECO:0000256" key="1">
    <source>
        <dbReference type="SAM" id="MobiDB-lite"/>
    </source>
</evidence>
<gene>
    <name evidence="2" type="ORF">CPT_Sentinel_043</name>
</gene>
<reference evidence="2" key="1">
    <citation type="submission" date="2020-07" db="EMBL/GenBank/DDBJ databases">
        <title>Complete genome sequence of Streptomyces phage Sentinel.</title>
        <authorList>
            <person name="Talcott A.F."/>
            <person name="Ramsey J."/>
            <person name="Moreland R."/>
            <person name="Hernandez I."/>
            <person name="Clark J.D."/>
            <person name="Liu M."/>
            <person name="Burrowes B."/>
        </authorList>
    </citation>
    <scope>NUCLEOTIDE SEQUENCE</scope>
</reference>
<evidence type="ECO:0000313" key="3">
    <source>
        <dbReference type="Proteomes" id="UP000663080"/>
    </source>
</evidence>
<accession>A0A873WEF3</accession>
<dbReference type="Proteomes" id="UP000663080">
    <property type="component" value="Segment"/>
</dbReference>
<name>A0A873WEF3_9CAUD</name>
<evidence type="ECO:0000313" key="2">
    <source>
        <dbReference type="EMBL" id="QPB09877.1"/>
    </source>
</evidence>
<dbReference type="EMBL" id="MT701597">
    <property type="protein sequence ID" value="QPB09877.1"/>
    <property type="molecule type" value="Genomic_DNA"/>
</dbReference>
<feature type="region of interest" description="Disordered" evidence="1">
    <location>
        <begin position="86"/>
        <end position="161"/>
    </location>
</feature>
<feature type="compositionally biased region" description="Basic and acidic residues" evidence="1">
    <location>
        <begin position="87"/>
        <end position="105"/>
    </location>
</feature>
<proteinExistence type="predicted"/>
<keyword evidence="3" id="KW-1185">Reference proteome</keyword>
<sequence>MDRSPSTARTWGQSLTERYIQGMRMVVARRPVTSLQNYPQVIVQSGHSAHTSALPRAPTVVSGGVQDDPVRPRGALRCTTVIHCSTKRGDHHGDDPQDAVRDDAGPGRLPVRQGAHGGLHQGHEEAGEEADEAHEEAGEAQPAARPVTSSPEGPSPVLGGGLFAVSDVGAHAGLRPERAIVDERDEGLAHGAGGDVELPREGDGGWDRLAGRVGAVLHPLADDLGHLWPHGTAPVDLDLHDRTVRRCTMGPRSENGALRVATVRSWRDTVQA</sequence>
<organism evidence="2 3">
    <name type="scientific">Streptomyces phage Sentinel</name>
    <dbReference type="NCBI Taxonomy" id="2767584"/>
    <lineage>
        <taxon>Viruses</taxon>
        <taxon>Duplodnaviria</taxon>
        <taxon>Heunggongvirae</taxon>
        <taxon>Uroviricota</taxon>
        <taxon>Caudoviricetes</taxon>
        <taxon>Arquatrovirinae</taxon>
        <taxon>Sentinelvirus</taxon>
        <taxon>Sentinelvirus sentinel</taxon>
    </lineage>
</organism>